<sequence>MKLDVNLPKKKSEDSDEEDLFAISDKWTFEWSSRRWSRLQDIDCLLRTHGESQNSKYTGPLRTTASTESVLTDLSEPEVSSLHSESSAGSGNRALSTEDSDCSNRICSDSAAMPDSTCLTMPHIPKEFSHYGSPPDKHGKTSRIRAKDFLKRMEMLRSRGTIGRGRKTLVISAPVLQQEAQSLKRLRCVDIINGDDGASEPPLNKVLLPQSSSEGSSHSSGSTVSTPSLKERKPHRADHKRSGMYLEDMDIFSGAEVAEQNRRNEFCSYEDLVVHIPKDHKPGTFPKALSIESLSPTNGASINWHTGSMHLNSPLISCRPEPRPVTQCCSRESRISVYDNVPGSHLYASTGDLIDLEKEDLFPHLDDILLHVNGLQQIVDHWSKNVLPGGEGVTQVESEKEDTIGLQSSSQITLDFEGNSVTESQATAGDGDKDKVSLVETDSTRFRERRDSGVGASLTRPNRLRWPSFQISNRLSHSMASLQITYQSAGQLSLLQKFSLLRLTAIMEKYSMSNKHGWTWSVPKFMKRMKVPDYKDKNVFGVPLIVHIQRTGQPLPLGLQQALRYLRSQCLDQVGLFRKSGVKSRIQALRQMNESSPDIVSYEDQSAYDVADMVKQFFRDLPEPLLTSKLGETFLQIYQYVPKDQRMQAVQAAIMLMPDENREVLQTLLCFLSDVTSSVEENQMTPMNIAVCLAPSLFHLNIIKKDNLSPKAMQKKYATGRPDQKDLNENLAATQGLAHMIIECNRLFEIPHEMVTQSRNSYVEADLHAPTVDELCKQLEEDDGTYQTHMEARLQCLLKEAREKSKYWVSCSSSDNTELYFKKVGDGNPLRRWRVSVEVQAPPSVVLNRVLRERHLWDMDLLQWKVCETLDKQTEVFQYVLGRMPPHPSRDFVVLRSWRTDLPKGACSLVSVSIEHEDCSLIGGVRAIVLESNYLLEPCGSGKSRLTHICRVDLKGRTSDWYNKAFGHLCAAEAARIRNSFQPLITDGPETKI</sequence>
<evidence type="ECO:0000256" key="2">
    <source>
        <dbReference type="ARBA" id="ARBA00022553"/>
    </source>
</evidence>
<dbReference type="InterPro" id="IPR000198">
    <property type="entry name" value="RhoGAP_dom"/>
</dbReference>
<dbReference type="FunFam" id="1.10.555.10:FF:000007">
    <property type="entry name" value="rho GTPase-activating protein 7 isoform X2"/>
    <property type="match status" value="1"/>
</dbReference>
<dbReference type="InterPro" id="IPR002913">
    <property type="entry name" value="START_lipid-bd_dom"/>
</dbReference>
<dbReference type="SUPFAM" id="SSF55961">
    <property type="entry name" value="Bet v1-like"/>
    <property type="match status" value="1"/>
</dbReference>
<feature type="compositionally biased region" description="Low complexity" evidence="3">
    <location>
        <begin position="77"/>
        <end position="90"/>
    </location>
</feature>
<evidence type="ECO:0000313" key="6">
    <source>
        <dbReference type="EMBL" id="SBP35235.1"/>
    </source>
</evidence>
<dbReference type="PROSITE" id="PS50848">
    <property type="entry name" value="START"/>
    <property type="match status" value="1"/>
</dbReference>
<dbReference type="SUPFAM" id="SSF48350">
    <property type="entry name" value="GTPase activation domain, GAP"/>
    <property type="match status" value="1"/>
</dbReference>
<dbReference type="CDD" id="cd04375">
    <property type="entry name" value="RhoGAP_DLC1"/>
    <property type="match status" value="1"/>
</dbReference>
<reference evidence="6" key="1">
    <citation type="submission" date="2016-05" db="EMBL/GenBank/DDBJ databases">
        <authorList>
            <person name="Lavstsen T."/>
            <person name="Jespersen J.S."/>
        </authorList>
    </citation>
    <scope>NUCLEOTIDE SEQUENCE</scope>
    <source>
        <tissue evidence="6">Brain</tissue>
    </source>
</reference>
<name>A0A1A7YZ71_9TELE</name>
<evidence type="ECO:0000259" key="5">
    <source>
        <dbReference type="PROSITE" id="PS50848"/>
    </source>
</evidence>
<dbReference type="EMBL" id="HADX01013003">
    <property type="protein sequence ID" value="SBP35235.1"/>
    <property type="molecule type" value="Transcribed_RNA"/>
</dbReference>
<dbReference type="GO" id="GO:0007165">
    <property type="term" value="P:signal transduction"/>
    <property type="evidence" value="ECO:0007669"/>
    <property type="project" value="InterPro"/>
</dbReference>
<dbReference type="SMART" id="SM00324">
    <property type="entry name" value="RhoGAP"/>
    <property type="match status" value="1"/>
</dbReference>
<evidence type="ECO:0000256" key="3">
    <source>
        <dbReference type="SAM" id="MobiDB-lite"/>
    </source>
</evidence>
<feature type="compositionally biased region" description="Polar residues" evidence="3">
    <location>
        <begin position="53"/>
        <end position="72"/>
    </location>
</feature>
<feature type="compositionally biased region" description="Low complexity" evidence="3">
    <location>
        <begin position="211"/>
        <end position="228"/>
    </location>
</feature>
<dbReference type="Pfam" id="PF01852">
    <property type="entry name" value="START"/>
    <property type="match status" value="1"/>
</dbReference>
<dbReference type="AlphaFoldDB" id="A0A1A7YZ71"/>
<dbReference type="FunFam" id="3.30.530.20:FF:000009">
    <property type="entry name" value="StAR related lipid transfer domain containing 13"/>
    <property type="match status" value="1"/>
</dbReference>
<dbReference type="Gene3D" id="3.30.530.20">
    <property type="match status" value="1"/>
</dbReference>
<feature type="region of interest" description="Disordered" evidence="3">
    <location>
        <begin position="199"/>
        <end position="242"/>
    </location>
</feature>
<dbReference type="InterPro" id="IPR023393">
    <property type="entry name" value="START-like_dom_sf"/>
</dbReference>
<accession>A0A1A7YZ71</accession>
<dbReference type="GO" id="GO:0035023">
    <property type="term" value="P:regulation of Rho protein signal transduction"/>
    <property type="evidence" value="ECO:0007669"/>
    <property type="project" value="TreeGrafter"/>
</dbReference>
<evidence type="ECO:0000259" key="4">
    <source>
        <dbReference type="PROSITE" id="PS50238"/>
    </source>
</evidence>
<reference evidence="6" key="2">
    <citation type="submission" date="2016-06" db="EMBL/GenBank/DDBJ databases">
        <title>The genome of a short-lived fish provides insights into sex chromosome evolution and the genetic control of aging.</title>
        <authorList>
            <person name="Reichwald K."/>
            <person name="Felder M."/>
            <person name="Petzold A."/>
            <person name="Koch P."/>
            <person name="Groth M."/>
            <person name="Platzer M."/>
        </authorList>
    </citation>
    <scope>NUCLEOTIDE SEQUENCE</scope>
    <source>
        <tissue evidence="6">Brain</tissue>
    </source>
</reference>
<dbReference type="PANTHER" id="PTHR12659">
    <property type="entry name" value="RHO-TYPE GTPASE ACTIVATING PROTEIN"/>
    <property type="match status" value="1"/>
</dbReference>
<dbReference type="Gene3D" id="1.10.555.10">
    <property type="entry name" value="Rho GTPase activation protein"/>
    <property type="match status" value="1"/>
</dbReference>
<dbReference type="GO" id="GO:0030036">
    <property type="term" value="P:actin cytoskeleton organization"/>
    <property type="evidence" value="ECO:0007669"/>
    <property type="project" value="TreeGrafter"/>
</dbReference>
<feature type="domain" description="Rho-GAP" evidence="4">
    <location>
        <begin position="542"/>
        <end position="748"/>
    </location>
</feature>
<dbReference type="Pfam" id="PF00620">
    <property type="entry name" value="RhoGAP"/>
    <property type="match status" value="1"/>
</dbReference>
<protein>
    <submittedName>
        <fullName evidence="6">StAR-related lipid transfer (START) domain containing 13b</fullName>
    </submittedName>
</protein>
<dbReference type="InterPro" id="IPR008936">
    <property type="entry name" value="Rho_GTPase_activation_prot"/>
</dbReference>
<feature type="domain" description="START" evidence="5">
    <location>
        <begin position="797"/>
        <end position="993"/>
    </location>
</feature>
<dbReference type="GO" id="GO:0005096">
    <property type="term" value="F:GTPase activator activity"/>
    <property type="evidence" value="ECO:0007669"/>
    <property type="project" value="UniProtKB-KW"/>
</dbReference>
<dbReference type="SMART" id="SM00234">
    <property type="entry name" value="START"/>
    <property type="match status" value="1"/>
</dbReference>
<feature type="region of interest" description="Disordered" evidence="3">
    <location>
        <begin position="53"/>
        <end position="101"/>
    </location>
</feature>
<proteinExistence type="predicted"/>
<keyword evidence="2" id="KW-0597">Phosphoprotein</keyword>
<organism evidence="6">
    <name type="scientific">Iconisemion striatum</name>
    <dbReference type="NCBI Taxonomy" id="60296"/>
    <lineage>
        <taxon>Eukaryota</taxon>
        <taxon>Metazoa</taxon>
        <taxon>Chordata</taxon>
        <taxon>Craniata</taxon>
        <taxon>Vertebrata</taxon>
        <taxon>Euteleostomi</taxon>
        <taxon>Actinopterygii</taxon>
        <taxon>Neopterygii</taxon>
        <taxon>Teleostei</taxon>
        <taxon>Neoteleostei</taxon>
        <taxon>Acanthomorphata</taxon>
        <taxon>Ovalentaria</taxon>
        <taxon>Atherinomorphae</taxon>
        <taxon>Cyprinodontiformes</taxon>
        <taxon>Nothobranchiidae</taxon>
        <taxon>Iconisemion</taxon>
    </lineage>
</organism>
<keyword evidence="1" id="KW-0343">GTPase activation</keyword>
<evidence type="ECO:0000256" key="1">
    <source>
        <dbReference type="ARBA" id="ARBA00022468"/>
    </source>
</evidence>
<gene>
    <name evidence="6" type="primary">STARD13B</name>
</gene>
<dbReference type="GO" id="GO:0008289">
    <property type="term" value="F:lipid binding"/>
    <property type="evidence" value="ECO:0007669"/>
    <property type="project" value="InterPro"/>
</dbReference>
<dbReference type="PROSITE" id="PS50238">
    <property type="entry name" value="RHOGAP"/>
    <property type="match status" value="1"/>
</dbReference>
<dbReference type="PANTHER" id="PTHR12659:SF6">
    <property type="entry name" value="STAR-RELATED LIPID TRANSFER PROTEIN 13"/>
    <property type="match status" value="1"/>
</dbReference>